<reference evidence="2" key="1">
    <citation type="journal article" date="2015" name="MBio">
        <title>Genome-Resolved Metagenomic Analysis Reveals Roles for Candidate Phyla and Other Microbial Community Members in Biogeochemical Transformations in Oil Reservoirs.</title>
        <authorList>
            <person name="Hu P."/>
            <person name="Tom L."/>
            <person name="Singh A."/>
            <person name="Thomas B.C."/>
            <person name="Baker B.J."/>
            <person name="Piceno Y.M."/>
            <person name="Andersen G.L."/>
            <person name="Banfield J.F."/>
        </authorList>
    </citation>
    <scope>NUCLEOTIDE SEQUENCE [LARGE SCALE GENOMIC DNA]</scope>
</reference>
<proteinExistence type="predicted"/>
<accession>A0A101IQV7</accession>
<sequence>MGFREILENIGGMVDGKSLLQHSGWNASYTTGKETPGFNRGRNCPHQAPYTFAPRGLPY</sequence>
<dbReference type="PATRIC" id="fig|2198.3.peg.1732"/>
<protein>
    <submittedName>
        <fullName evidence="1">Uncharacterized protein</fullName>
    </submittedName>
</protein>
<evidence type="ECO:0000313" key="2">
    <source>
        <dbReference type="Proteomes" id="UP000054598"/>
    </source>
</evidence>
<evidence type="ECO:0000313" key="1">
    <source>
        <dbReference type="EMBL" id="KUK99666.1"/>
    </source>
</evidence>
<organism evidence="1 2">
    <name type="scientific">Methanoculleus marisnigri</name>
    <dbReference type="NCBI Taxonomy" id="2198"/>
    <lineage>
        <taxon>Archaea</taxon>
        <taxon>Methanobacteriati</taxon>
        <taxon>Methanobacteriota</taxon>
        <taxon>Stenosarchaea group</taxon>
        <taxon>Methanomicrobia</taxon>
        <taxon>Methanomicrobiales</taxon>
        <taxon>Methanomicrobiaceae</taxon>
        <taxon>Methanoculleus</taxon>
    </lineage>
</organism>
<gene>
    <name evidence="1" type="ORF">XE10_1739</name>
</gene>
<name>A0A101IQV7_9EURY</name>
<dbReference type="Proteomes" id="UP000054598">
    <property type="component" value="Unassembled WGS sequence"/>
</dbReference>
<dbReference type="AlphaFoldDB" id="A0A101IQV7"/>
<comment type="caution">
    <text evidence="1">The sequence shown here is derived from an EMBL/GenBank/DDBJ whole genome shotgun (WGS) entry which is preliminary data.</text>
</comment>
<dbReference type="EMBL" id="LGHE01000239">
    <property type="protein sequence ID" value="KUK99666.1"/>
    <property type="molecule type" value="Genomic_DNA"/>
</dbReference>
<feature type="non-terminal residue" evidence="1">
    <location>
        <position position="59"/>
    </location>
</feature>